<sequence length="82" mass="8636">MAELGAVGHWDTSSLKLLPLLSVTVARPGSPWRLGQVSARIHSIAPVAAGNKGVSSSAPRPGTWRRALWIMGLAKEGVKVLL</sequence>
<gene>
    <name evidence="1" type="ORF">E2C01_053770</name>
</gene>
<dbReference type="Proteomes" id="UP000324222">
    <property type="component" value="Unassembled WGS sequence"/>
</dbReference>
<keyword evidence="2" id="KW-1185">Reference proteome</keyword>
<evidence type="ECO:0000313" key="2">
    <source>
        <dbReference type="Proteomes" id="UP000324222"/>
    </source>
</evidence>
<protein>
    <submittedName>
        <fullName evidence="1">Uncharacterized protein</fullName>
    </submittedName>
</protein>
<name>A0A5B7GL79_PORTR</name>
<dbReference type="AlphaFoldDB" id="A0A5B7GL79"/>
<comment type="caution">
    <text evidence="1">The sequence shown here is derived from an EMBL/GenBank/DDBJ whole genome shotgun (WGS) entry which is preliminary data.</text>
</comment>
<organism evidence="1 2">
    <name type="scientific">Portunus trituberculatus</name>
    <name type="common">Swimming crab</name>
    <name type="synonym">Neptunus trituberculatus</name>
    <dbReference type="NCBI Taxonomy" id="210409"/>
    <lineage>
        <taxon>Eukaryota</taxon>
        <taxon>Metazoa</taxon>
        <taxon>Ecdysozoa</taxon>
        <taxon>Arthropoda</taxon>
        <taxon>Crustacea</taxon>
        <taxon>Multicrustacea</taxon>
        <taxon>Malacostraca</taxon>
        <taxon>Eumalacostraca</taxon>
        <taxon>Eucarida</taxon>
        <taxon>Decapoda</taxon>
        <taxon>Pleocyemata</taxon>
        <taxon>Brachyura</taxon>
        <taxon>Eubrachyura</taxon>
        <taxon>Portunoidea</taxon>
        <taxon>Portunidae</taxon>
        <taxon>Portuninae</taxon>
        <taxon>Portunus</taxon>
    </lineage>
</organism>
<reference evidence="1 2" key="1">
    <citation type="submission" date="2019-05" db="EMBL/GenBank/DDBJ databases">
        <title>Another draft genome of Portunus trituberculatus and its Hox gene families provides insights of decapod evolution.</title>
        <authorList>
            <person name="Jeong J.-H."/>
            <person name="Song I."/>
            <person name="Kim S."/>
            <person name="Choi T."/>
            <person name="Kim D."/>
            <person name="Ryu S."/>
            <person name="Kim W."/>
        </authorList>
    </citation>
    <scope>NUCLEOTIDE SEQUENCE [LARGE SCALE GENOMIC DNA]</scope>
    <source>
        <tissue evidence="1">Muscle</tissue>
    </source>
</reference>
<proteinExistence type="predicted"/>
<dbReference type="EMBL" id="VSRR010016828">
    <property type="protein sequence ID" value="MPC59742.1"/>
    <property type="molecule type" value="Genomic_DNA"/>
</dbReference>
<evidence type="ECO:0000313" key="1">
    <source>
        <dbReference type="EMBL" id="MPC59742.1"/>
    </source>
</evidence>
<accession>A0A5B7GL79</accession>